<protein>
    <submittedName>
        <fullName evidence="1">Uncharacterized protein</fullName>
    </submittedName>
</protein>
<name>A0A8X6Q0W0_NEPPI</name>
<sequence length="98" mass="11116">MTAAARDWQIKKELVKRNTFASERTIASETESTITDGKKTVQRNLESSENVFCKIQSALCTMKRCMCLTFFHIGYGFGYSTRVLVFVGPSKLPYFSTL</sequence>
<evidence type="ECO:0000313" key="1">
    <source>
        <dbReference type="EMBL" id="GFT95027.1"/>
    </source>
</evidence>
<dbReference type="Proteomes" id="UP000887013">
    <property type="component" value="Unassembled WGS sequence"/>
</dbReference>
<dbReference type="EMBL" id="BMAW01026020">
    <property type="protein sequence ID" value="GFT95027.1"/>
    <property type="molecule type" value="Genomic_DNA"/>
</dbReference>
<evidence type="ECO:0000313" key="2">
    <source>
        <dbReference type="Proteomes" id="UP000887013"/>
    </source>
</evidence>
<gene>
    <name evidence="1" type="ORF">NPIL_613861</name>
</gene>
<reference evidence="1" key="1">
    <citation type="submission" date="2020-08" db="EMBL/GenBank/DDBJ databases">
        <title>Multicomponent nature underlies the extraordinary mechanical properties of spider dragline silk.</title>
        <authorList>
            <person name="Kono N."/>
            <person name="Nakamura H."/>
            <person name="Mori M."/>
            <person name="Yoshida Y."/>
            <person name="Ohtoshi R."/>
            <person name="Malay A.D."/>
            <person name="Moran D.A.P."/>
            <person name="Tomita M."/>
            <person name="Numata K."/>
            <person name="Arakawa K."/>
        </authorList>
    </citation>
    <scope>NUCLEOTIDE SEQUENCE</scope>
</reference>
<keyword evidence="2" id="KW-1185">Reference proteome</keyword>
<dbReference type="AlphaFoldDB" id="A0A8X6Q0W0"/>
<organism evidence="1 2">
    <name type="scientific">Nephila pilipes</name>
    <name type="common">Giant wood spider</name>
    <name type="synonym">Nephila maculata</name>
    <dbReference type="NCBI Taxonomy" id="299642"/>
    <lineage>
        <taxon>Eukaryota</taxon>
        <taxon>Metazoa</taxon>
        <taxon>Ecdysozoa</taxon>
        <taxon>Arthropoda</taxon>
        <taxon>Chelicerata</taxon>
        <taxon>Arachnida</taxon>
        <taxon>Araneae</taxon>
        <taxon>Araneomorphae</taxon>
        <taxon>Entelegynae</taxon>
        <taxon>Araneoidea</taxon>
        <taxon>Nephilidae</taxon>
        <taxon>Nephila</taxon>
    </lineage>
</organism>
<proteinExistence type="predicted"/>
<accession>A0A8X6Q0W0</accession>
<comment type="caution">
    <text evidence="1">The sequence shown here is derived from an EMBL/GenBank/DDBJ whole genome shotgun (WGS) entry which is preliminary data.</text>
</comment>